<evidence type="ECO:0000313" key="4">
    <source>
        <dbReference type="Proteomes" id="UP000004947"/>
    </source>
</evidence>
<comment type="caution">
    <text evidence="3">The sequence shown here is derived from an EMBL/GenBank/DDBJ whole genome shotgun (WGS) entry which is preliminary data.</text>
</comment>
<keyword evidence="2" id="KW-0812">Transmembrane</keyword>
<evidence type="ECO:0000256" key="1">
    <source>
        <dbReference type="SAM" id="Coils"/>
    </source>
</evidence>
<accession>A6DRW6</accession>
<sequence length="502" mass="56828">MSTYDNPSNKLSSLQKELNEWQGELRREIDCIPDLEEQLDKCKQVTTYLQDKSDEMEDNFRVLVQCRLKFEKSRTSPGLIAVLFSYLLMPFCLGASFINLFTKGTQRAYDEACKYFESLNEKAIVNTNVCAKESLYISIIKRLNPDLSKLIAPKGNKVLEQKDCWAGWSTPSRDLPTWPFSVVYLTVLSILLFSVADFIYACFPSWLVPSESIVAALQALSFAPSKSMFYGLLVLLLPYFWGQFSFFKFACSKLAFLFLAPLLGLLLLHALHYLAFGVNAVYYLIAGLYLVAVLIYCSGSSSDTPFGIWRANRSTIKIKSQYGSEDEIYGLIRDALAAEINWWNVEIEDTKILIESSQHRDIPRIQNKIEKLQNEIDMENARWKGLNEVDRLAEIKAVEEIKTLKNKQKNDDLVAQELLNSARRQANAAEASAKNKQKNDDLVAQELLNSARRQANAANAAEASAKASPKAREMRCIYCLVNEIGSAKGSCHKSPHGNHEWR</sequence>
<feature type="coiled-coil region" evidence="1">
    <location>
        <begin position="362"/>
        <end position="389"/>
    </location>
</feature>
<keyword evidence="4" id="KW-1185">Reference proteome</keyword>
<evidence type="ECO:0000313" key="3">
    <source>
        <dbReference type="EMBL" id="EDM25651.1"/>
    </source>
</evidence>
<feature type="transmembrane region" description="Helical" evidence="2">
    <location>
        <begin position="78"/>
        <end position="101"/>
    </location>
</feature>
<protein>
    <submittedName>
        <fullName evidence="3">Uncharacterized protein</fullName>
    </submittedName>
</protein>
<gene>
    <name evidence="3" type="ORF">LNTAR_25195</name>
</gene>
<dbReference type="STRING" id="313628.LNTAR_25195"/>
<feature type="transmembrane region" description="Helical" evidence="2">
    <location>
        <begin position="254"/>
        <end position="274"/>
    </location>
</feature>
<feature type="transmembrane region" description="Helical" evidence="2">
    <location>
        <begin position="227"/>
        <end position="247"/>
    </location>
</feature>
<organism evidence="3 4">
    <name type="scientific">Lentisphaera araneosa HTCC2155</name>
    <dbReference type="NCBI Taxonomy" id="313628"/>
    <lineage>
        <taxon>Bacteria</taxon>
        <taxon>Pseudomonadati</taxon>
        <taxon>Lentisphaerota</taxon>
        <taxon>Lentisphaeria</taxon>
        <taxon>Lentisphaerales</taxon>
        <taxon>Lentisphaeraceae</taxon>
        <taxon>Lentisphaera</taxon>
    </lineage>
</organism>
<dbReference type="Proteomes" id="UP000004947">
    <property type="component" value="Unassembled WGS sequence"/>
</dbReference>
<keyword evidence="1" id="KW-0175">Coiled coil</keyword>
<dbReference type="AlphaFoldDB" id="A6DRW6"/>
<keyword evidence="2" id="KW-0472">Membrane</keyword>
<reference evidence="3 4" key="1">
    <citation type="journal article" date="2010" name="J. Bacteriol.">
        <title>Genome sequence of Lentisphaera araneosa HTCC2155T, the type species of the order Lentisphaerales in the phylum Lentisphaerae.</title>
        <authorList>
            <person name="Thrash J.C."/>
            <person name="Cho J.C."/>
            <person name="Vergin K.L."/>
            <person name="Morris R.M."/>
            <person name="Giovannoni S.J."/>
        </authorList>
    </citation>
    <scope>NUCLEOTIDE SEQUENCE [LARGE SCALE GENOMIC DNA]</scope>
    <source>
        <strain evidence="3 4">HTCC2155</strain>
    </source>
</reference>
<evidence type="ECO:0000256" key="2">
    <source>
        <dbReference type="SAM" id="Phobius"/>
    </source>
</evidence>
<proteinExistence type="predicted"/>
<dbReference type="RefSeq" id="WP_007280584.1">
    <property type="nucleotide sequence ID" value="NZ_ABCK01000026.1"/>
</dbReference>
<keyword evidence="2" id="KW-1133">Transmembrane helix</keyword>
<feature type="transmembrane region" description="Helical" evidence="2">
    <location>
        <begin position="182"/>
        <end position="207"/>
    </location>
</feature>
<name>A6DRW6_9BACT</name>
<feature type="transmembrane region" description="Helical" evidence="2">
    <location>
        <begin position="280"/>
        <end position="297"/>
    </location>
</feature>
<dbReference type="EMBL" id="ABCK01000026">
    <property type="protein sequence ID" value="EDM25651.1"/>
    <property type="molecule type" value="Genomic_DNA"/>
</dbReference>